<proteinExistence type="predicted"/>
<gene>
    <name evidence="1" type="ORF">VST7929_02924</name>
</gene>
<comment type="caution">
    <text evidence="1">The sequence shown here is derived from an EMBL/GenBank/DDBJ whole genome shotgun (WGS) entry which is preliminary data.</text>
</comment>
<accession>A0ABM8ZYD6</accession>
<protein>
    <submittedName>
        <fullName evidence="1">Uncharacterized protein</fullName>
    </submittedName>
</protein>
<name>A0ABM8ZYD6_9VIBR</name>
<dbReference type="Proteomes" id="UP000838672">
    <property type="component" value="Unassembled WGS sequence"/>
</dbReference>
<evidence type="ECO:0000313" key="2">
    <source>
        <dbReference type="Proteomes" id="UP000838672"/>
    </source>
</evidence>
<sequence length="151" mass="17362">MHRYTKKDIPPLDWDAHVRNNLEMYFDVSEVTVFHVALALKYPASILGARLFENVEIDGWNYFCSNEDWIFNSSVLIQSELEVFTEIQSFPEDAKLNSFRTESLCLPVVRDAFTYNVGSLVLLKGKLPSEADLKKHRAAVGNWGRVVGYRM</sequence>
<reference evidence="1" key="1">
    <citation type="submission" date="2021-11" db="EMBL/GenBank/DDBJ databases">
        <authorList>
            <person name="Rodrigo-Torres L."/>
            <person name="Arahal R. D."/>
            <person name="Lucena T."/>
        </authorList>
    </citation>
    <scope>NUCLEOTIDE SEQUENCE</scope>
    <source>
        <strain evidence="1">CECT 7929</strain>
    </source>
</reference>
<dbReference type="EMBL" id="CAKLDI010000002">
    <property type="protein sequence ID" value="CAH0535318.1"/>
    <property type="molecule type" value="Genomic_DNA"/>
</dbReference>
<dbReference type="RefSeq" id="WP_237468165.1">
    <property type="nucleotide sequence ID" value="NZ_CAKLDI010000002.1"/>
</dbReference>
<organism evidence="1 2">
    <name type="scientific">Vibrio stylophorae</name>
    <dbReference type="NCBI Taxonomy" id="659351"/>
    <lineage>
        <taxon>Bacteria</taxon>
        <taxon>Pseudomonadati</taxon>
        <taxon>Pseudomonadota</taxon>
        <taxon>Gammaproteobacteria</taxon>
        <taxon>Vibrionales</taxon>
        <taxon>Vibrionaceae</taxon>
        <taxon>Vibrio</taxon>
    </lineage>
</organism>
<evidence type="ECO:0000313" key="1">
    <source>
        <dbReference type="EMBL" id="CAH0535318.1"/>
    </source>
</evidence>
<keyword evidence="2" id="KW-1185">Reference proteome</keyword>